<feature type="chain" id="PRO_5013378701" description="Killer toxin Kp4 domain-containing protein" evidence="1">
    <location>
        <begin position="21"/>
        <end position="109"/>
    </location>
</feature>
<dbReference type="InterPro" id="IPR015131">
    <property type="entry name" value="Killer_tox_Kp4"/>
</dbReference>
<comment type="caution">
    <text evidence="3">The sequence shown here is derived from an EMBL/GenBank/DDBJ whole genome shotgun (WGS) entry which is preliminary data.</text>
</comment>
<dbReference type="Proteomes" id="UP000226031">
    <property type="component" value="Unassembled WGS sequence"/>
</dbReference>
<organism evidence="3 4">
    <name type="scientific">[Emmonsia] crescens</name>
    <dbReference type="NCBI Taxonomy" id="73230"/>
    <lineage>
        <taxon>Eukaryota</taxon>
        <taxon>Fungi</taxon>
        <taxon>Dikarya</taxon>
        <taxon>Ascomycota</taxon>
        <taxon>Pezizomycotina</taxon>
        <taxon>Eurotiomycetes</taxon>
        <taxon>Eurotiomycetidae</taxon>
        <taxon>Onygenales</taxon>
        <taxon>Ajellomycetaceae</taxon>
        <taxon>Emergomyces</taxon>
    </lineage>
</organism>
<dbReference type="InterPro" id="IPR011329">
    <property type="entry name" value="Killer_tox_Kp4/SMK"/>
</dbReference>
<evidence type="ECO:0000313" key="3">
    <source>
        <dbReference type="EMBL" id="PGH29719.1"/>
    </source>
</evidence>
<gene>
    <name evidence="3" type="ORF">GX50_07533</name>
</gene>
<dbReference type="SUPFAM" id="SSF55221">
    <property type="entry name" value="Yeast killer toxins"/>
    <property type="match status" value="1"/>
</dbReference>
<dbReference type="EMBL" id="PDND01000217">
    <property type="protein sequence ID" value="PGH29719.1"/>
    <property type="molecule type" value="Genomic_DNA"/>
</dbReference>
<sequence>MKLSVVLPLVFALFAASENANRNCWGDGKCQQHGCQLEVLKKKIYGKKGGLFKIWKEGTELACCGDGEERLCAYTEKDMSMTDVTGALVNLLELGCRRCGQYDGLIIKA</sequence>
<keyword evidence="4" id="KW-1185">Reference proteome</keyword>
<protein>
    <recommendedName>
        <fullName evidence="2">Killer toxin Kp4 domain-containing protein</fullName>
    </recommendedName>
</protein>
<feature type="signal peptide" evidence="1">
    <location>
        <begin position="1"/>
        <end position="20"/>
    </location>
</feature>
<evidence type="ECO:0000259" key="2">
    <source>
        <dbReference type="Pfam" id="PF09044"/>
    </source>
</evidence>
<feature type="domain" description="Killer toxin Kp4" evidence="2">
    <location>
        <begin position="11"/>
        <end position="100"/>
    </location>
</feature>
<reference evidence="3 4" key="1">
    <citation type="submission" date="2017-10" db="EMBL/GenBank/DDBJ databases">
        <title>Comparative genomics in systemic dimorphic fungi from Ajellomycetaceae.</title>
        <authorList>
            <person name="Munoz J.F."/>
            <person name="Mcewen J.G."/>
            <person name="Clay O.K."/>
            <person name="Cuomo C.A."/>
        </authorList>
    </citation>
    <scope>NUCLEOTIDE SEQUENCE [LARGE SCALE GENOMIC DNA]</scope>
    <source>
        <strain evidence="3 4">UAMH4076</strain>
    </source>
</reference>
<dbReference type="Pfam" id="PF09044">
    <property type="entry name" value="Kp4"/>
    <property type="match status" value="1"/>
</dbReference>
<dbReference type="AlphaFoldDB" id="A0A2B7Z922"/>
<dbReference type="VEuPathDB" id="FungiDB:EMCG_01788"/>
<accession>A0A2B7Z922</accession>
<dbReference type="GO" id="GO:0005576">
    <property type="term" value="C:extracellular region"/>
    <property type="evidence" value="ECO:0007669"/>
    <property type="project" value="InterPro"/>
</dbReference>
<proteinExistence type="predicted"/>
<evidence type="ECO:0000313" key="4">
    <source>
        <dbReference type="Proteomes" id="UP000226031"/>
    </source>
</evidence>
<keyword evidence="1" id="KW-0732">Signal</keyword>
<evidence type="ECO:0000256" key="1">
    <source>
        <dbReference type="SAM" id="SignalP"/>
    </source>
</evidence>
<dbReference type="Gene3D" id="3.30.430.10">
    <property type="entry name" value="Killer Toxin P4, subunit A"/>
    <property type="match status" value="1"/>
</dbReference>
<name>A0A2B7Z922_9EURO</name>